<dbReference type="Gene3D" id="2.40.170.20">
    <property type="entry name" value="TonB-dependent receptor, beta-barrel domain"/>
    <property type="match status" value="1"/>
</dbReference>
<dbReference type="Pfam" id="PF07715">
    <property type="entry name" value="Plug"/>
    <property type="match status" value="1"/>
</dbReference>
<evidence type="ECO:0000256" key="8">
    <source>
        <dbReference type="ARBA" id="ARBA00023170"/>
    </source>
</evidence>
<reference evidence="15 16" key="1">
    <citation type="journal article" date="2014" name="Int. J. Syst. Evol. Microbiol.">
        <title>Phaeodactylibacter xiamenensis gen. nov., sp. nov., a member of the family Saprospiraceae isolated from the marine alga Phaeodactylum tricornutum.</title>
        <authorList>
            <person name="Chen Z.Jr."/>
            <person name="Lei X."/>
            <person name="Lai Q."/>
            <person name="Li Y."/>
            <person name="Zhang B."/>
            <person name="Zhang J."/>
            <person name="Zhang H."/>
            <person name="Yang L."/>
            <person name="Zheng W."/>
            <person name="Tian Y."/>
            <person name="Yu Z."/>
            <person name="Xu H.Jr."/>
            <person name="Zheng T."/>
        </authorList>
    </citation>
    <scope>NUCLEOTIDE SEQUENCE [LARGE SCALE GENOMIC DNA]</scope>
    <source>
        <strain evidence="15 16">KD52</strain>
    </source>
</reference>
<dbReference type="RefSeq" id="WP_044225714.1">
    <property type="nucleotide sequence ID" value="NZ_JBKAGJ010000013.1"/>
</dbReference>
<dbReference type="InterPro" id="IPR008969">
    <property type="entry name" value="CarboxyPept-like_regulatory"/>
</dbReference>
<feature type="chain" id="PRO_5001947766" evidence="12">
    <location>
        <begin position="20"/>
        <end position="1019"/>
    </location>
</feature>
<dbReference type="NCBIfam" id="TIGR04057">
    <property type="entry name" value="SusC_RagA_signa"/>
    <property type="match status" value="1"/>
</dbReference>
<dbReference type="Pfam" id="PF00593">
    <property type="entry name" value="TonB_dep_Rec_b-barrel"/>
    <property type="match status" value="1"/>
</dbReference>
<dbReference type="InterPro" id="IPR039426">
    <property type="entry name" value="TonB-dep_rcpt-like"/>
</dbReference>
<dbReference type="OrthoDB" id="9768177at2"/>
<evidence type="ECO:0000256" key="12">
    <source>
        <dbReference type="SAM" id="SignalP"/>
    </source>
</evidence>
<proteinExistence type="inferred from homology"/>
<keyword evidence="7 10" id="KW-0472">Membrane</keyword>
<evidence type="ECO:0000259" key="14">
    <source>
        <dbReference type="Pfam" id="PF07715"/>
    </source>
</evidence>
<keyword evidence="16" id="KW-1185">Reference proteome</keyword>
<feature type="domain" description="TonB-dependent receptor-like beta-barrel" evidence="13">
    <location>
        <begin position="416"/>
        <end position="977"/>
    </location>
</feature>
<name>A0A098S2B7_9BACT</name>
<evidence type="ECO:0000259" key="13">
    <source>
        <dbReference type="Pfam" id="PF00593"/>
    </source>
</evidence>
<dbReference type="InterPro" id="IPR023996">
    <property type="entry name" value="TonB-dep_OMP_SusC/RagA"/>
</dbReference>
<evidence type="ECO:0000256" key="1">
    <source>
        <dbReference type="ARBA" id="ARBA00004571"/>
    </source>
</evidence>
<dbReference type="InterPro" id="IPR012910">
    <property type="entry name" value="Plug_dom"/>
</dbReference>
<dbReference type="Pfam" id="PF13715">
    <property type="entry name" value="CarbopepD_reg_2"/>
    <property type="match status" value="1"/>
</dbReference>
<comment type="subcellular location">
    <subcellularLocation>
        <location evidence="1 10">Cell outer membrane</location>
        <topology evidence="1 10">Multi-pass membrane protein</topology>
    </subcellularLocation>
</comment>
<protein>
    <submittedName>
        <fullName evidence="15">Membrane protein</fullName>
    </submittedName>
</protein>
<accession>A0A098S2B7</accession>
<sequence>MKQNCLTIFLLLLGGFLYAQEVTVKGTVQDAESGEPLIGVNVLMLGGGDSGGAKGTITDFNGDFELQNVPVGTVLQFSYTGFESLTKTVEGDTPMIIEMGTNAEVLEEVVVIGYGTQKKRDVTGAVAIVDSKTIDELKPIKIEQALQGTTPGVNVTQQSGSPGAGLDIRIRGVSTNGQNAPLVIIDGYQGDLNTLNPSDIESITVLKDAQAAVYGTIGANGVILVTTKTGRKNKPPQLSYNTYYGLQETSRTLPLLNATEYALLLNESYAAGGQALPYPNASGLNAGTNWQDEVFDQAPMMSHDVTVSGGSDRVTYSLSGSHLEQQGIVGGNKSSFRRSTARLSLGIDLADNIKLTTNAIYSYVDRDALNENGLGAVLFNALNTPPTQAVFDDAGDFTLVPNTPGLGIEVINPLAQIANTFNDYDLNKLNGQTTLDWTVLEGLTLTGRVGFNTSNSEGRTFNKLISYGGKVFDVTRSSVNQNAINDNNYSIDLYATYERSFGSAHNLTLTGGSTIFREIGNGLFATGFDVPNNAWNFADIALALGTSPDGGRDVGSYAYDERRLSYFGRAQYDFDGKYLLSAMLRRDASTKFGPENRVGIFPSFTAGWVLSDEDFFNPVGKVDLAKLRVSYGILGNDQIVNNGYIGTLSGEATYVFDGALVNGTAIGALPNPELQWEEAEKFNAGIDLALFDYKINITADYFINTRDNLLISNIPVSGITGTSAPGAASPTVNAGSVRNQGLEFSIGYQQRYDNELKVNFNYNFTTLRNEVLEVNNGTGFIEGGAFGVGQLAPSRMEVGQPIGYFFGYQTDGIFQNAAEVEAHPSQIALGAEAQPGDLRFVDINGDGVIDADDRTNLGDPIPDFTMGLNLGFEYKRLDFRAYIFSSIGNDMVRNYERALSDVNRLDYYLDRWTGEGTSTEVPRVTTAATSNLVFSDFYVEDASFVRLQNVQLGYTLPLSFLRNDLSTLRLYVSANNLLTLTQYRGFDPAASSGAPIGGGIDYGFYPIPRIFMFGANLNL</sequence>
<comment type="caution">
    <text evidence="15">The sequence shown here is derived from an EMBL/GenBank/DDBJ whole genome shotgun (WGS) entry which is preliminary data.</text>
</comment>
<dbReference type="GO" id="GO:0015344">
    <property type="term" value="F:siderophore uptake transmembrane transporter activity"/>
    <property type="evidence" value="ECO:0007669"/>
    <property type="project" value="TreeGrafter"/>
</dbReference>
<gene>
    <name evidence="15" type="ORF">IX84_22680</name>
</gene>
<evidence type="ECO:0000256" key="5">
    <source>
        <dbReference type="ARBA" id="ARBA00022729"/>
    </source>
</evidence>
<keyword evidence="3 10" id="KW-1134">Transmembrane beta strand</keyword>
<dbReference type="STRING" id="1524460.IX84_22680"/>
<keyword evidence="5 12" id="KW-0732">Signal</keyword>
<keyword evidence="8" id="KW-0675">Receptor</keyword>
<evidence type="ECO:0000313" key="16">
    <source>
        <dbReference type="Proteomes" id="UP000029736"/>
    </source>
</evidence>
<keyword evidence="4 10" id="KW-0812">Transmembrane</keyword>
<evidence type="ECO:0000256" key="6">
    <source>
        <dbReference type="ARBA" id="ARBA00023077"/>
    </source>
</evidence>
<dbReference type="NCBIfam" id="TIGR04056">
    <property type="entry name" value="OMP_RagA_SusC"/>
    <property type="match status" value="1"/>
</dbReference>
<dbReference type="PANTHER" id="PTHR30069">
    <property type="entry name" value="TONB-DEPENDENT OUTER MEMBRANE RECEPTOR"/>
    <property type="match status" value="1"/>
</dbReference>
<keyword evidence="9 10" id="KW-0998">Cell outer membrane</keyword>
<keyword evidence="6 11" id="KW-0798">TonB box</keyword>
<keyword evidence="2 10" id="KW-0813">Transport</keyword>
<dbReference type="SUPFAM" id="SSF49464">
    <property type="entry name" value="Carboxypeptidase regulatory domain-like"/>
    <property type="match status" value="1"/>
</dbReference>
<dbReference type="InterPro" id="IPR037066">
    <property type="entry name" value="Plug_dom_sf"/>
</dbReference>
<organism evidence="15 16">
    <name type="scientific">Phaeodactylibacter xiamenensis</name>
    <dbReference type="NCBI Taxonomy" id="1524460"/>
    <lineage>
        <taxon>Bacteria</taxon>
        <taxon>Pseudomonadati</taxon>
        <taxon>Bacteroidota</taxon>
        <taxon>Saprospiria</taxon>
        <taxon>Saprospirales</taxon>
        <taxon>Haliscomenobacteraceae</taxon>
        <taxon>Phaeodactylibacter</taxon>
    </lineage>
</organism>
<dbReference type="AlphaFoldDB" id="A0A098S2B7"/>
<evidence type="ECO:0000256" key="7">
    <source>
        <dbReference type="ARBA" id="ARBA00023136"/>
    </source>
</evidence>
<evidence type="ECO:0000256" key="9">
    <source>
        <dbReference type="ARBA" id="ARBA00023237"/>
    </source>
</evidence>
<dbReference type="InterPro" id="IPR023997">
    <property type="entry name" value="TonB-dep_OMP_SusC/RagA_CS"/>
</dbReference>
<dbReference type="SUPFAM" id="SSF56935">
    <property type="entry name" value="Porins"/>
    <property type="match status" value="1"/>
</dbReference>
<comment type="similarity">
    <text evidence="10 11">Belongs to the TonB-dependent receptor family.</text>
</comment>
<evidence type="ECO:0000313" key="15">
    <source>
        <dbReference type="EMBL" id="KGE86231.1"/>
    </source>
</evidence>
<dbReference type="PROSITE" id="PS52016">
    <property type="entry name" value="TONB_DEPENDENT_REC_3"/>
    <property type="match status" value="1"/>
</dbReference>
<evidence type="ECO:0000256" key="11">
    <source>
        <dbReference type="RuleBase" id="RU003357"/>
    </source>
</evidence>
<dbReference type="Proteomes" id="UP000029736">
    <property type="component" value="Unassembled WGS sequence"/>
</dbReference>
<dbReference type="GO" id="GO:0009279">
    <property type="term" value="C:cell outer membrane"/>
    <property type="evidence" value="ECO:0007669"/>
    <property type="project" value="UniProtKB-SubCell"/>
</dbReference>
<dbReference type="InterPro" id="IPR036942">
    <property type="entry name" value="Beta-barrel_TonB_sf"/>
</dbReference>
<dbReference type="GO" id="GO:0044718">
    <property type="term" value="P:siderophore transmembrane transport"/>
    <property type="evidence" value="ECO:0007669"/>
    <property type="project" value="TreeGrafter"/>
</dbReference>
<dbReference type="EMBL" id="JPOS01000081">
    <property type="protein sequence ID" value="KGE86231.1"/>
    <property type="molecule type" value="Genomic_DNA"/>
</dbReference>
<evidence type="ECO:0000256" key="4">
    <source>
        <dbReference type="ARBA" id="ARBA00022692"/>
    </source>
</evidence>
<feature type="signal peptide" evidence="12">
    <location>
        <begin position="1"/>
        <end position="19"/>
    </location>
</feature>
<dbReference type="Gene3D" id="2.170.130.10">
    <property type="entry name" value="TonB-dependent receptor, plug domain"/>
    <property type="match status" value="1"/>
</dbReference>
<dbReference type="Gene3D" id="2.60.40.1120">
    <property type="entry name" value="Carboxypeptidase-like, regulatory domain"/>
    <property type="match status" value="1"/>
</dbReference>
<evidence type="ECO:0000256" key="2">
    <source>
        <dbReference type="ARBA" id="ARBA00022448"/>
    </source>
</evidence>
<dbReference type="PANTHER" id="PTHR30069:SF29">
    <property type="entry name" value="HEMOGLOBIN AND HEMOGLOBIN-HAPTOGLOBIN-BINDING PROTEIN 1-RELATED"/>
    <property type="match status" value="1"/>
</dbReference>
<evidence type="ECO:0000256" key="10">
    <source>
        <dbReference type="PROSITE-ProRule" id="PRU01360"/>
    </source>
</evidence>
<dbReference type="InterPro" id="IPR000531">
    <property type="entry name" value="Beta-barrel_TonB"/>
</dbReference>
<feature type="domain" description="TonB-dependent receptor plug" evidence="14">
    <location>
        <begin position="118"/>
        <end position="222"/>
    </location>
</feature>
<evidence type="ECO:0000256" key="3">
    <source>
        <dbReference type="ARBA" id="ARBA00022452"/>
    </source>
</evidence>